<dbReference type="EMBL" id="CAJNYT010004887">
    <property type="protein sequence ID" value="CAF3699316.1"/>
    <property type="molecule type" value="Genomic_DNA"/>
</dbReference>
<evidence type="ECO:0000313" key="5">
    <source>
        <dbReference type="EMBL" id="CAF3699316.1"/>
    </source>
</evidence>
<keyword evidence="2" id="KW-0862">Zinc</keyword>
<dbReference type="PANTHER" id="PTHR22166">
    <property type="entry name" value="ENDOPLASMIC RETICULUM JUNCTION FORMATION PROTEIN LUNAPARK"/>
    <property type="match status" value="1"/>
</dbReference>
<keyword evidence="2" id="KW-0479">Metal-binding</keyword>
<accession>A0A818USI0</accession>
<keyword evidence="2" id="KW-0472">Membrane</keyword>
<keyword evidence="2" id="KW-1133">Transmembrane helix</keyword>
<feature type="domain" description="Lunapark zinc ribbon" evidence="4">
    <location>
        <begin position="288"/>
        <end position="322"/>
    </location>
</feature>
<comment type="domain">
    <text evidence="2">The C4-type zinc finger motif is necessary both for its ER three-way tubular junction localization and formation.</text>
</comment>
<feature type="compositionally biased region" description="Polar residues" evidence="3">
    <location>
        <begin position="339"/>
        <end position="348"/>
    </location>
</feature>
<keyword evidence="2" id="KW-0256">Endoplasmic reticulum</keyword>
<evidence type="ECO:0000256" key="3">
    <source>
        <dbReference type="SAM" id="MobiDB-lite"/>
    </source>
</evidence>
<keyword evidence="2" id="KW-0812">Transmembrane</keyword>
<proteinExistence type="inferred from homology"/>
<feature type="transmembrane region" description="Helical" evidence="2">
    <location>
        <begin position="77"/>
        <end position="97"/>
    </location>
</feature>
<feature type="compositionally biased region" description="Polar residues" evidence="3">
    <location>
        <begin position="393"/>
        <end position="406"/>
    </location>
</feature>
<protein>
    <recommendedName>
        <fullName evidence="2">Endoplasmic reticulum junction formation protein lunapark</fullName>
    </recommendedName>
</protein>
<keyword evidence="2" id="KW-0863">Zinc-finger</keyword>
<dbReference type="GO" id="GO:0098826">
    <property type="term" value="C:endoplasmic reticulum tubular network membrane"/>
    <property type="evidence" value="ECO:0007669"/>
    <property type="project" value="UniProtKB-UniRule"/>
</dbReference>
<dbReference type="GO" id="GO:0071788">
    <property type="term" value="P:endoplasmic reticulum tubular network maintenance"/>
    <property type="evidence" value="ECO:0007669"/>
    <property type="project" value="UniProtKB-UniRule"/>
</dbReference>
<reference evidence="5" key="1">
    <citation type="submission" date="2021-02" db="EMBL/GenBank/DDBJ databases">
        <authorList>
            <person name="Nowell W R."/>
        </authorList>
    </citation>
    <scope>NUCLEOTIDE SEQUENCE</scope>
</reference>
<dbReference type="InterPro" id="IPR040115">
    <property type="entry name" value="Lnp"/>
</dbReference>
<comment type="function">
    <text evidence="2">Plays a role in determining ER morphology.</text>
</comment>
<evidence type="ECO:0000313" key="6">
    <source>
        <dbReference type="Proteomes" id="UP000663872"/>
    </source>
</evidence>
<dbReference type="GO" id="GO:0008270">
    <property type="term" value="F:zinc ion binding"/>
    <property type="evidence" value="ECO:0007669"/>
    <property type="project" value="UniProtKB-KW"/>
</dbReference>
<dbReference type="GO" id="GO:1903373">
    <property type="term" value="P:positive regulation of endoplasmic reticulum tubular network organization"/>
    <property type="evidence" value="ECO:0007669"/>
    <property type="project" value="UniProtKB-UniRule"/>
</dbReference>
<dbReference type="Proteomes" id="UP000663872">
    <property type="component" value="Unassembled WGS sequence"/>
</dbReference>
<dbReference type="PANTHER" id="PTHR22166:SF12">
    <property type="entry name" value="ENDOPLASMIC RETICULUM JUNCTION FORMATION PROTEIN LUNAPARK"/>
    <property type="match status" value="1"/>
</dbReference>
<evidence type="ECO:0000256" key="2">
    <source>
        <dbReference type="RuleBase" id="RU367073"/>
    </source>
</evidence>
<comment type="similarity">
    <text evidence="1 2">Belongs to the lunapark family.</text>
</comment>
<feature type="region of interest" description="Disordered" evidence="3">
    <location>
        <begin position="339"/>
        <end position="414"/>
    </location>
</feature>
<dbReference type="Pfam" id="PF10058">
    <property type="entry name" value="Zn_ribbon_10"/>
    <property type="match status" value="1"/>
</dbReference>
<evidence type="ECO:0000259" key="4">
    <source>
        <dbReference type="Pfam" id="PF10058"/>
    </source>
</evidence>
<feature type="transmembrane region" description="Helical" evidence="2">
    <location>
        <begin position="13"/>
        <end position="34"/>
    </location>
</feature>
<comment type="caution">
    <text evidence="2">Lacks conserved residue(s) required for the propagation of feature annotation.</text>
</comment>
<comment type="subcellular location">
    <subcellularLocation>
        <location evidence="2">Endoplasmic reticulum membrane</location>
        <topology evidence="2">Multi-pass membrane protein</topology>
    </subcellularLocation>
</comment>
<name>A0A818USI0_9BILA</name>
<evidence type="ECO:0000256" key="1">
    <source>
        <dbReference type="ARBA" id="ARBA00009940"/>
    </source>
</evidence>
<gene>
    <name evidence="5" type="ORF">GRG538_LOCUS28231</name>
</gene>
<feature type="transmembrane region" description="Helical" evidence="2">
    <location>
        <begin position="103"/>
        <end position="129"/>
    </location>
</feature>
<sequence>MNHDQLSTREREIILFPLFSNTYYFIMSFFNRLFKFRIFKFRSTLSEELEDLHTESLNLQQSLIHTRLLQRKWTKLFAIYALVAYLILNIVYFTFFLSNDNIIRIYAAGISLTVGALLYGLYRLICWYFRTIIQMKEDRLALFKDRKQELIEEVKNKETYAVAKTILEKYGETITADFQLPPQPTESINRDLRQRVTVRPTVPGSDKPVVSVAPPNIGRLENFTPQVSEQQGPNNVPVKNIPGRLPRAILPPERTFWGSILDFIVGDGPSKRLICDERLHERWKFRFRYALICKNCNSHNGMALEEEFEYLTFRCAYCNYLNSAHKQKPVFLDNTIAQPATTSQPENESTVERMVSSSSESSITNEDNDTGLNPTHRSVRIPDPDDDIDASRSRSPSAENRQEQQPTPLPSEEN</sequence>
<dbReference type="InterPro" id="IPR019273">
    <property type="entry name" value="Lunapark_Znf"/>
</dbReference>
<dbReference type="AlphaFoldDB" id="A0A818USI0"/>
<comment type="caution">
    <text evidence="5">The sequence shown here is derived from an EMBL/GenBank/DDBJ whole genome shotgun (WGS) entry which is preliminary data.</text>
</comment>
<organism evidence="5 6">
    <name type="scientific">Rotaria socialis</name>
    <dbReference type="NCBI Taxonomy" id="392032"/>
    <lineage>
        <taxon>Eukaryota</taxon>
        <taxon>Metazoa</taxon>
        <taxon>Spiralia</taxon>
        <taxon>Gnathifera</taxon>
        <taxon>Rotifera</taxon>
        <taxon>Eurotatoria</taxon>
        <taxon>Bdelloidea</taxon>
        <taxon>Philodinida</taxon>
        <taxon>Philodinidae</taxon>
        <taxon>Rotaria</taxon>
    </lineage>
</organism>